<keyword evidence="6" id="KW-0969">Cilium</keyword>
<dbReference type="PIRSF" id="PIRSF039090">
    <property type="entry name" value="Flis"/>
    <property type="match status" value="1"/>
</dbReference>
<gene>
    <name evidence="6" type="ORF">GCM10010917_31160</name>
</gene>
<dbReference type="Pfam" id="PF02561">
    <property type="entry name" value="FliS"/>
    <property type="match status" value="1"/>
</dbReference>
<organism evidence="6 7">
    <name type="scientific">Paenibacillus physcomitrellae</name>
    <dbReference type="NCBI Taxonomy" id="1619311"/>
    <lineage>
        <taxon>Bacteria</taxon>
        <taxon>Bacillati</taxon>
        <taxon>Bacillota</taxon>
        <taxon>Bacilli</taxon>
        <taxon>Bacillales</taxon>
        <taxon>Paenibacillaceae</taxon>
        <taxon>Paenibacillus</taxon>
    </lineage>
</organism>
<dbReference type="InterPro" id="IPR036584">
    <property type="entry name" value="FliS_sf"/>
</dbReference>
<dbReference type="InterPro" id="IPR003713">
    <property type="entry name" value="FliS"/>
</dbReference>
<evidence type="ECO:0000256" key="5">
    <source>
        <dbReference type="ARBA" id="ARBA00023186"/>
    </source>
</evidence>
<dbReference type="PANTHER" id="PTHR34773">
    <property type="entry name" value="FLAGELLAR SECRETION CHAPERONE FLIS"/>
    <property type="match status" value="1"/>
</dbReference>
<comment type="subcellular location">
    <subcellularLocation>
        <location evidence="1">Cytoplasm</location>
        <location evidence="1">Cytosol</location>
    </subcellularLocation>
</comment>
<keyword evidence="5" id="KW-0143">Chaperone</keyword>
<evidence type="ECO:0000313" key="7">
    <source>
        <dbReference type="Proteomes" id="UP000609323"/>
    </source>
</evidence>
<dbReference type="Proteomes" id="UP000609323">
    <property type="component" value="Unassembled WGS sequence"/>
</dbReference>
<keyword evidence="6" id="KW-0282">Flagellum</keyword>
<name>A0ABQ1GH61_9BACL</name>
<dbReference type="Gene3D" id="1.20.120.340">
    <property type="entry name" value="Flagellar protein FliS"/>
    <property type="match status" value="1"/>
</dbReference>
<dbReference type="EMBL" id="BMHF01000011">
    <property type="protein sequence ID" value="GGA43626.1"/>
    <property type="molecule type" value="Genomic_DNA"/>
</dbReference>
<proteinExistence type="inferred from homology"/>
<evidence type="ECO:0000313" key="6">
    <source>
        <dbReference type="EMBL" id="GGA43626.1"/>
    </source>
</evidence>
<evidence type="ECO:0000256" key="2">
    <source>
        <dbReference type="ARBA" id="ARBA00008787"/>
    </source>
</evidence>
<comment type="caution">
    <text evidence="6">The sequence shown here is derived from an EMBL/GenBank/DDBJ whole genome shotgun (WGS) entry which is preliminary data.</text>
</comment>
<evidence type="ECO:0000256" key="4">
    <source>
        <dbReference type="ARBA" id="ARBA00022795"/>
    </source>
</evidence>
<comment type="similarity">
    <text evidence="2">Belongs to the FliS family.</text>
</comment>
<protein>
    <submittedName>
        <fullName evidence="6">Flagellar protein FliS</fullName>
    </submittedName>
</protein>
<keyword evidence="6" id="KW-0966">Cell projection</keyword>
<reference evidence="7" key="1">
    <citation type="journal article" date="2019" name="Int. J. Syst. Evol. Microbiol.">
        <title>The Global Catalogue of Microorganisms (GCM) 10K type strain sequencing project: providing services to taxonomists for standard genome sequencing and annotation.</title>
        <authorList>
            <consortium name="The Broad Institute Genomics Platform"/>
            <consortium name="The Broad Institute Genome Sequencing Center for Infectious Disease"/>
            <person name="Wu L."/>
            <person name="Ma J."/>
        </authorList>
    </citation>
    <scope>NUCLEOTIDE SEQUENCE [LARGE SCALE GENOMIC DNA]</scope>
    <source>
        <strain evidence="7">CGMCC 1.15044</strain>
    </source>
</reference>
<keyword evidence="7" id="KW-1185">Reference proteome</keyword>
<sequence>MIKSPYEKYRQSSVQTSSPASLLIMLYDGAIRFTKASIEGLNNNDLNSFKLHVGKVQNIVTELMSTLNPSIGVSKNLYALYEYMGHLLASANIQNNSEPLEEVLGYLTDLRETWSEALKTTGGAV</sequence>
<dbReference type="NCBIfam" id="TIGR00208">
    <property type="entry name" value="fliS"/>
    <property type="match status" value="1"/>
</dbReference>
<dbReference type="SUPFAM" id="SSF101116">
    <property type="entry name" value="Flagellar export chaperone FliS"/>
    <property type="match status" value="1"/>
</dbReference>
<accession>A0ABQ1GH61</accession>
<evidence type="ECO:0000256" key="3">
    <source>
        <dbReference type="ARBA" id="ARBA00022490"/>
    </source>
</evidence>
<dbReference type="PANTHER" id="PTHR34773:SF1">
    <property type="entry name" value="FLAGELLAR SECRETION CHAPERONE FLIS"/>
    <property type="match status" value="1"/>
</dbReference>
<keyword evidence="4" id="KW-1005">Bacterial flagellum biogenesis</keyword>
<dbReference type="CDD" id="cd16098">
    <property type="entry name" value="FliS"/>
    <property type="match status" value="1"/>
</dbReference>
<evidence type="ECO:0000256" key="1">
    <source>
        <dbReference type="ARBA" id="ARBA00004514"/>
    </source>
</evidence>
<keyword evidence="3" id="KW-0963">Cytoplasm</keyword>